<dbReference type="Gene3D" id="6.10.10.120">
    <property type="entry name" value="Antitoxin ParD1-like"/>
    <property type="match status" value="1"/>
</dbReference>
<organism evidence="4 5">
    <name type="scientific">Postechiella marina</name>
    <dbReference type="NCBI Taxonomy" id="943941"/>
    <lineage>
        <taxon>Bacteria</taxon>
        <taxon>Pseudomonadati</taxon>
        <taxon>Bacteroidota</taxon>
        <taxon>Flavobacteriia</taxon>
        <taxon>Flavobacteriales</taxon>
        <taxon>Flavobacteriaceae</taxon>
        <taxon>Postechiella</taxon>
    </lineage>
</organism>
<feature type="coiled-coil region" evidence="3">
    <location>
        <begin position="53"/>
        <end position="80"/>
    </location>
</feature>
<evidence type="ECO:0000313" key="4">
    <source>
        <dbReference type="EMBL" id="GAA4239676.1"/>
    </source>
</evidence>
<evidence type="ECO:0008006" key="6">
    <source>
        <dbReference type="Google" id="ProtNLM"/>
    </source>
</evidence>
<dbReference type="PANTHER" id="PTHR36582">
    <property type="entry name" value="ANTITOXIN PARD"/>
    <property type="match status" value="1"/>
</dbReference>
<reference evidence="5" key="1">
    <citation type="journal article" date="2019" name="Int. J. Syst. Evol. Microbiol.">
        <title>The Global Catalogue of Microorganisms (GCM) 10K type strain sequencing project: providing services to taxonomists for standard genome sequencing and annotation.</title>
        <authorList>
            <consortium name="The Broad Institute Genomics Platform"/>
            <consortium name="The Broad Institute Genome Sequencing Center for Infectious Disease"/>
            <person name="Wu L."/>
            <person name="Ma J."/>
        </authorList>
    </citation>
    <scope>NUCLEOTIDE SEQUENCE [LARGE SCALE GENOMIC DNA]</scope>
    <source>
        <strain evidence="5">JCM 17630</strain>
    </source>
</reference>
<dbReference type="PANTHER" id="PTHR36582:SF2">
    <property type="entry name" value="ANTITOXIN PARD"/>
    <property type="match status" value="1"/>
</dbReference>
<dbReference type="NCBIfam" id="TIGR02606">
    <property type="entry name" value="antidote_CC2985"/>
    <property type="match status" value="1"/>
</dbReference>
<dbReference type="InterPro" id="IPR022789">
    <property type="entry name" value="ParD"/>
</dbReference>
<dbReference type="CDD" id="cd22231">
    <property type="entry name" value="RHH_NikR_HicB-like"/>
    <property type="match status" value="1"/>
</dbReference>
<dbReference type="InterPro" id="IPR038296">
    <property type="entry name" value="ParD_sf"/>
</dbReference>
<dbReference type="SUPFAM" id="SSF47598">
    <property type="entry name" value="Ribbon-helix-helix"/>
    <property type="match status" value="1"/>
</dbReference>
<evidence type="ECO:0000256" key="3">
    <source>
        <dbReference type="SAM" id="Coils"/>
    </source>
</evidence>
<proteinExistence type="inferred from homology"/>
<comment type="similarity">
    <text evidence="1">Belongs to the ParD antitoxin family.</text>
</comment>
<dbReference type="EMBL" id="BAABCA010000010">
    <property type="protein sequence ID" value="GAA4239676.1"/>
    <property type="molecule type" value="Genomic_DNA"/>
</dbReference>
<dbReference type="InterPro" id="IPR010985">
    <property type="entry name" value="Ribbon_hlx_hlx"/>
</dbReference>
<dbReference type="Pfam" id="PF03693">
    <property type="entry name" value="ParD_antitoxin"/>
    <property type="match status" value="1"/>
</dbReference>
<protein>
    <recommendedName>
        <fullName evidence="6">Antitoxin ParD1/3/4</fullName>
    </recommendedName>
</protein>
<evidence type="ECO:0000256" key="1">
    <source>
        <dbReference type="ARBA" id="ARBA00008580"/>
    </source>
</evidence>
<sequence length="91" mass="10517">MCVICLRYQDLVYLSKIIAKMGKNTSISLGNHFEDFIREEVNSGRYGSVSEVIRSALRLLEREEKKKENLLKLSKQEKKADLLKISTQNNI</sequence>
<evidence type="ECO:0000313" key="5">
    <source>
        <dbReference type="Proteomes" id="UP001501496"/>
    </source>
</evidence>
<evidence type="ECO:0000256" key="2">
    <source>
        <dbReference type="ARBA" id="ARBA00022649"/>
    </source>
</evidence>
<keyword evidence="3" id="KW-0175">Coiled coil</keyword>
<comment type="caution">
    <text evidence="4">The sequence shown here is derived from an EMBL/GenBank/DDBJ whole genome shotgun (WGS) entry which is preliminary data.</text>
</comment>
<keyword evidence="2" id="KW-1277">Toxin-antitoxin system</keyword>
<name>A0ABP8CIE0_9FLAO</name>
<keyword evidence="5" id="KW-1185">Reference proteome</keyword>
<dbReference type="Proteomes" id="UP001501496">
    <property type="component" value="Unassembled WGS sequence"/>
</dbReference>
<accession>A0ABP8CIE0</accession>
<gene>
    <name evidence="4" type="ORF">GCM10022291_34960</name>
</gene>